<dbReference type="EMBL" id="JALJOU010000044">
    <property type="protein sequence ID" value="KAK9831908.1"/>
    <property type="molecule type" value="Genomic_DNA"/>
</dbReference>
<reference evidence="11 12" key="1">
    <citation type="journal article" date="2024" name="Nat. Commun.">
        <title>Phylogenomics reveals the evolutionary origins of lichenization in chlorophyte algae.</title>
        <authorList>
            <person name="Puginier C."/>
            <person name="Libourel C."/>
            <person name="Otte J."/>
            <person name="Skaloud P."/>
            <person name="Haon M."/>
            <person name="Grisel S."/>
            <person name="Petersen M."/>
            <person name="Berrin J.G."/>
            <person name="Delaux P.M."/>
            <person name="Dal Grande F."/>
            <person name="Keller J."/>
        </authorList>
    </citation>
    <scope>NUCLEOTIDE SEQUENCE [LARGE SCALE GENOMIC DNA]</scope>
    <source>
        <strain evidence="11 12">SAG 245.80</strain>
    </source>
</reference>
<accession>A0AAW1RE19</accession>
<evidence type="ECO:0000256" key="8">
    <source>
        <dbReference type="SAM" id="MobiDB-lite"/>
    </source>
</evidence>
<evidence type="ECO:0000256" key="5">
    <source>
        <dbReference type="ARBA" id="ARBA00022840"/>
    </source>
</evidence>
<feature type="transmembrane region" description="Helical" evidence="9">
    <location>
        <begin position="460"/>
        <end position="478"/>
    </location>
</feature>
<keyword evidence="6 9" id="KW-1133">Transmembrane helix</keyword>
<dbReference type="SMART" id="SM00382">
    <property type="entry name" value="AAA"/>
    <property type="match status" value="1"/>
</dbReference>
<dbReference type="InterPro" id="IPR027417">
    <property type="entry name" value="P-loop_NTPase"/>
</dbReference>
<evidence type="ECO:0000259" key="10">
    <source>
        <dbReference type="PROSITE" id="PS50893"/>
    </source>
</evidence>
<dbReference type="PROSITE" id="PS50893">
    <property type="entry name" value="ABC_TRANSPORTER_2"/>
    <property type="match status" value="1"/>
</dbReference>
<proteinExistence type="predicted"/>
<keyword evidence="12" id="KW-1185">Reference proteome</keyword>
<keyword evidence="7 9" id="KW-0472">Membrane</keyword>
<evidence type="ECO:0000256" key="6">
    <source>
        <dbReference type="ARBA" id="ARBA00022989"/>
    </source>
</evidence>
<dbReference type="Pfam" id="PF00005">
    <property type="entry name" value="ABC_tran"/>
    <property type="match status" value="1"/>
</dbReference>
<dbReference type="GO" id="GO:0005524">
    <property type="term" value="F:ATP binding"/>
    <property type="evidence" value="ECO:0007669"/>
    <property type="project" value="UniProtKB-KW"/>
</dbReference>
<feature type="transmembrane region" description="Helical" evidence="9">
    <location>
        <begin position="588"/>
        <end position="612"/>
    </location>
</feature>
<sequence length="617" mass="68222">MQPRIHPAESFDVEDGKRQSGHPADGLGMPIVIKDLTYTVANNANRRERLNLLESVSACLWPGQMTALMGPSGSGKTTLLDVLAGRKTTGALKGDVLFCGRPPTQAFLQRYTGYVEQFDTLLDNLTVSEMLVYTAELKRPLGEPRAAKRAAVEKLVSDLALEQCRHTVIGNQMHRGISGGQAKRVNIGIALVTTPLVLFLDEPTSGLDSQTAKEVMVVVKRLTETGLTTCATVHSPTPRTFALFDSMLLLLRGRTAYFGRRGEAAIDFFSSLPPGMTDSASKVVAWGEAEWIVEITTTANRQDKAAWFAAHYAVSSLAASNAAAIDALEILASGGGMEHEVLLREAKSTATPFFWGVYTMLKHRTSRNFADPAFLGPRIGDKFLFCFIIFTLYFGDGGKQDPGNVLNVMQMLFMWTLLPAFSAVVYVPAIVLERPLFMRERSDGLYWPVTYLVAKLIEEFAIVLVLSVVFAAIVFAGVNLHGSFLLFWMIYLVTLWNGIVLAYGIASLSPNMDFANAAVPAYTIALLFFAGYLVRLQDIPKYWTWFPHLNFIKYAFSAQMLNEYGGANNHPFQGASILEFYDFPHDKWVNLGLESLFLIAFFVLALLGLTFLRHSKR</sequence>
<feature type="compositionally biased region" description="Basic and acidic residues" evidence="8">
    <location>
        <begin position="1"/>
        <end position="18"/>
    </location>
</feature>
<dbReference type="InterPro" id="IPR013525">
    <property type="entry name" value="ABC2_TM"/>
</dbReference>
<feature type="transmembrane region" description="Helical" evidence="9">
    <location>
        <begin position="412"/>
        <end position="432"/>
    </location>
</feature>
<evidence type="ECO:0000313" key="11">
    <source>
        <dbReference type="EMBL" id="KAK9831908.1"/>
    </source>
</evidence>
<keyword evidence="2" id="KW-0813">Transport</keyword>
<evidence type="ECO:0000256" key="1">
    <source>
        <dbReference type="ARBA" id="ARBA00004141"/>
    </source>
</evidence>
<dbReference type="PROSITE" id="PS00211">
    <property type="entry name" value="ABC_TRANSPORTER_1"/>
    <property type="match status" value="1"/>
</dbReference>
<keyword evidence="4" id="KW-0547">Nucleotide-binding</keyword>
<dbReference type="Proteomes" id="UP001445335">
    <property type="component" value="Unassembled WGS sequence"/>
</dbReference>
<dbReference type="SUPFAM" id="SSF52540">
    <property type="entry name" value="P-loop containing nucleoside triphosphate hydrolases"/>
    <property type="match status" value="1"/>
</dbReference>
<protein>
    <recommendedName>
        <fullName evidence="10">ABC transporter domain-containing protein</fullName>
    </recommendedName>
</protein>
<gene>
    <name evidence="11" type="ORF">WJX81_008083</name>
</gene>
<organism evidence="11 12">
    <name type="scientific">Elliptochloris bilobata</name>
    <dbReference type="NCBI Taxonomy" id="381761"/>
    <lineage>
        <taxon>Eukaryota</taxon>
        <taxon>Viridiplantae</taxon>
        <taxon>Chlorophyta</taxon>
        <taxon>core chlorophytes</taxon>
        <taxon>Trebouxiophyceae</taxon>
        <taxon>Trebouxiophyceae incertae sedis</taxon>
        <taxon>Elliptochloris clade</taxon>
        <taxon>Elliptochloris</taxon>
    </lineage>
</organism>
<comment type="subcellular location">
    <subcellularLocation>
        <location evidence="1">Membrane</location>
        <topology evidence="1">Multi-pass membrane protein</topology>
    </subcellularLocation>
</comment>
<dbReference type="GO" id="GO:0016020">
    <property type="term" value="C:membrane"/>
    <property type="evidence" value="ECO:0007669"/>
    <property type="project" value="UniProtKB-SubCell"/>
</dbReference>
<name>A0AAW1RE19_9CHLO</name>
<dbReference type="PANTHER" id="PTHR48041">
    <property type="entry name" value="ABC TRANSPORTER G FAMILY MEMBER 28"/>
    <property type="match status" value="1"/>
</dbReference>
<feature type="region of interest" description="Disordered" evidence="8">
    <location>
        <begin position="1"/>
        <end position="26"/>
    </location>
</feature>
<feature type="transmembrane region" description="Helical" evidence="9">
    <location>
        <begin position="517"/>
        <end position="534"/>
    </location>
</feature>
<comment type="caution">
    <text evidence="11">The sequence shown here is derived from an EMBL/GenBank/DDBJ whole genome shotgun (WGS) entry which is preliminary data.</text>
</comment>
<dbReference type="InterPro" id="IPR050352">
    <property type="entry name" value="ABCG_transporters"/>
</dbReference>
<evidence type="ECO:0000313" key="12">
    <source>
        <dbReference type="Proteomes" id="UP001445335"/>
    </source>
</evidence>
<keyword evidence="3 9" id="KW-0812">Transmembrane</keyword>
<evidence type="ECO:0000256" key="2">
    <source>
        <dbReference type="ARBA" id="ARBA00022448"/>
    </source>
</evidence>
<dbReference type="Gene3D" id="3.40.50.300">
    <property type="entry name" value="P-loop containing nucleotide triphosphate hydrolases"/>
    <property type="match status" value="1"/>
</dbReference>
<feature type="domain" description="ABC transporter" evidence="10">
    <location>
        <begin position="31"/>
        <end position="277"/>
    </location>
</feature>
<keyword evidence="5" id="KW-0067">ATP-binding</keyword>
<evidence type="ECO:0000256" key="4">
    <source>
        <dbReference type="ARBA" id="ARBA00022741"/>
    </source>
</evidence>
<dbReference type="AlphaFoldDB" id="A0AAW1RE19"/>
<evidence type="ECO:0000256" key="9">
    <source>
        <dbReference type="SAM" id="Phobius"/>
    </source>
</evidence>
<dbReference type="GO" id="GO:0016887">
    <property type="term" value="F:ATP hydrolysis activity"/>
    <property type="evidence" value="ECO:0007669"/>
    <property type="project" value="InterPro"/>
</dbReference>
<dbReference type="InterPro" id="IPR003439">
    <property type="entry name" value="ABC_transporter-like_ATP-bd"/>
</dbReference>
<dbReference type="InterPro" id="IPR017871">
    <property type="entry name" value="ABC_transporter-like_CS"/>
</dbReference>
<dbReference type="PANTHER" id="PTHR48041:SF91">
    <property type="entry name" value="ABC TRANSPORTER G FAMILY MEMBER 28"/>
    <property type="match status" value="1"/>
</dbReference>
<dbReference type="InterPro" id="IPR003593">
    <property type="entry name" value="AAA+_ATPase"/>
</dbReference>
<feature type="transmembrane region" description="Helical" evidence="9">
    <location>
        <begin position="484"/>
        <end position="505"/>
    </location>
</feature>
<evidence type="ECO:0000256" key="7">
    <source>
        <dbReference type="ARBA" id="ARBA00023136"/>
    </source>
</evidence>
<evidence type="ECO:0000256" key="3">
    <source>
        <dbReference type="ARBA" id="ARBA00022692"/>
    </source>
</evidence>
<dbReference type="Pfam" id="PF01061">
    <property type="entry name" value="ABC2_membrane"/>
    <property type="match status" value="1"/>
</dbReference>
<dbReference type="GO" id="GO:0140359">
    <property type="term" value="F:ABC-type transporter activity"/>
    <property type="evidence" value="ECO:0007669"/>
    <property type="project" value="InterPro"/>
</dbReference>